<dbReference type="EMBL" id="JBHLTC010000001">
    <property type="protein sequence ID" value="MFC0622504.1"/>
    <property type="molecule type" value="Genomic_DNA"/>
</dbReference>
<comment type="caution">
    <text evidence="2">The sequence shown here is derived from an EMBL/GenBank/DDBJ whole genome shotgun (WGS) entry which is preliminary data.</text>
</comment>
<feature type="transmembrane region" description="Helical" evidence="1">
    <location>
        <begin position="53"/>
        <end position="73"/>
    </location>
</feature>
<feature type="transmembrane region" description="Helical" evidence="1">
    <location>
        <begin position="28"/>
        <end position="46"/>
    </location>
</feature>
<sequence length="195" mass="20931">MPGAFVFFAAALVLVKFGTPVLDVVRYSAYLVLGVTLPGTLVWRAARGNFDGFVADLTFGTALGLIGSILAYLPARTVGAPLAGLAAPMVVVAAFVAVPSLAPHWRSQGPVLPRWWSWGVGLTCLLGLAVVTRFGLALEPMKFPAAAYQYVDMPFHLALAGELKHHFPAEIPYVAGEPLYYHWFVHAQAAASNYF</sequence>
<keyword evidence="3" id="KW-1185">Reference proteome</keyword>
<feature type="transmembrane region" description="Helical" evidence="1">
    <location>
        <begin position="115"/>
        <end position="136"/>
    </location>
</feature>
<proteinExistence type="predicted"/>
<evidence type="ECO:0000256" key="1">
    <source>
        <dbReference type="SAM" id="Phobius"/>
    </source>
</evidence>
<feature type="transmembrane region" description="Helical" evidence="1">
    <location>
        <begin position="85"/>
        <end position="103"/>
    </location>
</feature>
<accession>A0ABV6QCZ2</accession>
<keyword evidence="1" id="KW-1133">Transmembrane helix</keyword>
<name>A0ABV6QCZ2_9ACTN</name>
<dbReference type="Proteomes" id="UP001589890">
    <property type="component" value="Unassembled WGS sequence"/>
</dbReference>
<evidence type="ECO:0000313" key="3">
    <source>
        <dbReference type="Proteomes" id="UP001589890"/>
    </source>
</evidence>
<gene>
    <name evidence="2" type="ORF">ACFFGN_00410</name>
</gene>
<protein>
    <recommendedName>
        <fullName evidence="4">Phospholipid carrier-dependent glycosyltransferase</fullName>
    </recommendedName>
</protein>
<evidence type="ECO:0000313" key="2">
    <source>
        <dbReference type="EMBL" id="MFC0622504.1"/>
    </source>
</evidence>
<evidence type="ECO:0008006" key="4">
    <source>
        <dbReference type="Google" id="ProtNLM"/>
    </source>
</evidence>
<dbReference type="RefSeq" id="WP_380043183.1">
    <property type="nucleotide sequence ID" value="NZ_JBHLTC010000001.1"/>
</dbReference>
<reference evidence="2 3" key="1">
    <citation type="submission" date="2024-09" db="EMBL/GenBank/DDBJ databases">
        <authorList>
            <person name="Sun Q."/>
            <person name="Mori K."/>
        </authorList>
    </citation>
    <scope>NUCLEOTIDE SEQUENCE [LARGE SCALE GENOMIC DNA]</scope>
    <source>
        <strain evidence="2 3">CGMCC 1.15906</strain>
    </source>
</reference>
<organism evidence="2 3">
    <name type="scientific">Kribbella deserti</name>
    <dbReference type="NCBI Taxonomy" id="1926257"/>
    <lineage>
        <taxon>Bacteria</taxon>
        <taxon>Bacillati</taxon>
        <taxon>Actinomycetota</taxon>
        <taxon>Actinomycetes</taxon>
        <taxon>Propionibacteriales</taxon>
        <taxon>Kribbellaceae</taxon>
        <taxon>Kribbella</taxon>
    </lineage>
</organism>
<keyword evidence="1" id="KW-0812">Transmembrane</keyword>
<keyword evidence="1" id="KW-0472">Membrane</keyword>